<dbReference type="EMBL" id="CM041532">
    <property type="protein sequence ID" value="KAI3375477.1"/>
    <property type="molecule type" value="Genomic_DNA"/>
</dbReference>
<dbReference type="Proteomes" id="UP000831701">
    <property type="component" value="Chromosome 2"/>
</dbReference>
<organism evidence="1 2">
    <name type="scientific">Scortum barcoo</name>
    <name type="common">barcoo grunter</name>
    <dbReference type="NCBI Taxonomy" id="214431"/>
    <lineage>
        <taxon>Eukaryota</taxon>
        <taxon>Metazoa</taxon>
        <taxon>Chordata</taxon>
        <taxon>Craniata</taxon>
        <taxon>Vertebrata</taxon>
        <taxon>Euteleostomi</taxon>
        <taxon>Actinopterygii</taxon>
        <taxon>Neopterygii</taxon>
        <taxon>Teleostei</taxon>
        <taxon>Neoteleostei</taxon>
        <taxon>Acanthomorphata</taxon>
        <taxon>Eupercaria</taxon>
        <taxon>Centrarchiformes</taxon>
        <taxon>Terapontoidei</taxon>
        <taxon>Terapontidae</taxon>
        <taxon>Scortum</taxon>
    </lineage>
</organism>
<evidence type="ECO:0000313" key="2">
    <source>
        <dbReference type="Proteomes" id="UP000831701"/>
    </source>
</evidence>
<reference evidence="1" key="1">
    <citation type="submission" date="2022-04" db="EMBL/GenBank/DDBJ databases">
        <title>Jade perch genome.</title>
        <authorList>
            <person name="Chao B."/>
        </authorList>
    </citation>
    <scope>NUCLEOTIDE SEQUENCE</scope>
    <source>
        <strain evidence="1">CB-2022</strain>
    </source>
</reference>
<accession>A0ACB8X590</accession>
<sequence>MFSLWITSWMNSGAGWRLNPSIPDSAIVPEGLSIHRQDRTIHSGKSKGGGVCFMVNNKWCSDVEIISTGCSPDLEHLMIRCRPYYLPREFTSVVMTAVYVPPHADDNNKAMDELYGVIDRTETSRPEAAFIVAGDFNSANLRKVLPRYHQHISCPTRGENTLDHVYTPYADMYKPLPRSPFGKSDHASVLLLPSYRQKLKRDGPMTRTIQQWSDQSDSGSARDCFSTTEWCVFKRHRHKHIHGRTVIGYIGKCIDDVVPRITVQTFPNQKPWVNGEVRAKLKARTDAYNSGDLEEYRKSRYALRRAISSAKRQYRDKVESHYKGSNTRKHVGWIKNSD</sequence>
<comment type="caution">
    <text evidence="1">The sequence shown here is derived from an EMBL/GenBank/DDBJ whole genome shotgun (WGS) entry which is preliminary data.</text>
</comment>
<gene>
    <name evidence="1" type="ORF">L3Q82_003798</name>
</gene>
<name>A0ACB8X590_9TELE</name>
<keyword evidence="2" id="KW-1185">Reference proteome</keyword>
<evidence type="ECO:0000313" key="1">
    <source>
        <dbReference type="EMBL" id="KAI3375477.1"/>
    </source>
</evidence>
<protein>
    <submittedName>
        <fullName evidence="1">Uncharacterized protein</fullName>
    </submittedName>
</protein>
<proteinExistence type="predicted"/>